<dbReference type="InterPro" id="IPR020256">
    <property type="entry name" value="Spore_coat_CotJA"/>
</dbReference>
<proteinExistence type="predicted"/>
<keyword evidence="2" id="KW-1185">Reference proteome</keyword>
<dbReference type="STRING" id="36849.OXPF_12630"/>
<comment type="caution">
    <text evidence="1">The sequence shown here is derived from an EMBL/GenBank/DDBJ whole genome shotgun (WGS) entry which is preliminary data.</text>
</comment>
<name>A0A0N8NTL1_9CLOT</name>
<evidence type="ECO:0000313" key="1">
    <source>
        <dbReference type="EMBL" id="KPU45136.1"/>
    </source>
</evidence>
<sequence>MLRYPMPAGMPLPMNNLEYARAYVLIQPYMGVVLPEEALKRGTVFPFLLKSYLPQLEKIEKGED</sequence>
<gene>
    <name evidence="1" type="ORF">OXPF_12630</name>
</gene>
<dbReference type="Proteomes" id="UP000050326">
    <property type="component" value="Unassembled WGS sequence"/>
</dbReference>
<organism evidence="1 2">
    <name type="scientific">Oxobacter pfennigii</name>
    <dbReference type="NCBI Taxonomy" id="36849"/>
    <lineage>
        <taxon>Bacteria</taxon>
        <taxon>Bacillati</taxon>
        <taxon>Bacillota</taxon>
        <taxon>Clostridia</taxon>
        <taxon>Eubacteriales</taxon>
        <taxon>Clostridiaceae</taxon>
        <taxon>Oxobacter</taxon>
    </lineage>
</organism>
<protein>
    <submittedName>
        <fullName evidence="1">Spore coat associated protein JA (CotJA)</fullName>
    </submittedName>
</protein>
<dbReference type="Pfam" id="PF11007">
    <property type="entry name" value="CotJA"/>
    <property type="match status" value="1"/>
</dbReference>
<accession>A0A0N8NTL1</accession>
<dbReference type="AlphaFoldDB" id="A0A0N8NTL1"/>
<evidence type="ECO:0000313" key="2">
    <source>
        <dbReference type="Proteomes" id="UP000050326"/>
    </source>
</evidence>
<dbReference type="EMBL" id="LKET01000027">
    <property type="protein sequence ID" value="KPU45136.1"/>
    <property type="molecule type" value="Genomic_DNA"/>
</dbReference>
<reference evidence="1 2" key="1">
    <citation type="submission" date="2015-09" db="EMBL/GenBank/DDBJ databases">
        <title>Genome sequence of Oxobacter pfennigii DSM 3222.</title>
        <authorList>
            <person name="Poehlein A."/>
            <person name="Bengelsdorf F.R."/>
            <person name="Schiel-Bengelsdorf B."/>
            <person name="Duerre P."/>
            <person name="Daniel R."/>
        </authorList>
    </citation>
    <scope>NUCLEOTIDE SEQUENCE [LARGE SCALE GENOMIC DNA]</scope>
    <source>
        <strain evidence="1 2">DSM 3222</strain>
    </source>
</reference>